<sequence length="37" mass="4221">MQDIRRLEVGMTTKIGIDQVKEPEVGREYVRGIDSNS</sequence>
<evidence type="ECO:0000313" key="2">
    <source>
        <dbReference type="Proteomes" id="UP000190911"/>
    </source>
</evidence>
<accession>A0A1M7H4B1</accession>
<reference evidence="1 2" key="1">
    <citation type="submission" date="2016-11" db="EMBL/GenBank/DDBJ databases">
        <authorList>
            <person name="Jaros S."/>
            <person name="Januszkiewicz K."/>
            <person name="Wedrychowicz H."/>
        </authorList>
    </citation>
    <scope>NUCLEOTIDE SEQUENCE [LARGE SCALE GENOMIC DNA]</scope>
    <source>
        <strain evidence="1 2">ACAM 12</strain>
    </source>
</reference>
<protein>
    <submittedName>
        <fullName evidence="1">Uncharacterized protein</fullName>
    </submittedName>
</protein>
<dbReference type="EMBL" id="LT670847">
    <property type="protein sequence ID" value="SHM22797.1"/>
    <property type="molecule type" value="Genomic_DNA"/>
</dbReference>
<dbReference type="InParanoid" id="A0A1M7H4B1"/>
<dbReference type="AlphaFoldDB" id="A0A1M7H4B1"/>
<organism evidence="1 2">
    <name type="scientific">Vreelandella subglaciescola</name>
    <dbReference type="NCBI Taxonomy" id="29571"/>
    <lineage>
        <taxon>Bacteria</taxon>
        <taxon>Pseudomonadati</taxon>
        <taxon>Pseudomonadota</taxon>
        <taxon>Gammaproteobacteria</taxon>
        <taxon>Oceanospirillales</taxon>
        <taxon>Halomonadaceae</taxon>
        <taxon>Vreelandella</taxon>
    </lineage>
</organism>
<name>A0A1M7H4B1_9GAMM</name>
<gene>
    <name evidence="1" type="ORF">SAMN05878437_1868</name>
</gene>
<dbReference type="Proteomes" id="UP000190911">
    <property type="component" value="Chromosome I"/>
</dbReference>
<proteinExistence type="predicted"/>
<keyword evidence="2" id="KW-1185">Reference proteome</keyword>
<evidence type="ECO:0000313" key="1">
    <source>
        <dbReference type="EMBL" id="SHM22797.1"/>
    </source>
</evidence>